<dbReference type="InterPro" id="IPR035104">
    <property type="entry name" value="Ribosomal_protein_S1-like"/>
</dbReference>
<evidence type="ECO:0000256" key="4">
    <source>
        <dbReference type="SAM" id="MobiDB-lite"/>
    </source>
</evidence>
<comment type="similarity">
    <text evidence="1">Belongs to the bacterial ribosomal protein bS1 family.</text>
</comment>
<dbReference type="Proteomes" id="UP001235030">
    <property type="component" value="Chromosome"/>
</dbReference>
<evidence type="ECO:0000259" key="5">
    <source>
        <dbReference type="PROSITE" id="PS50126"/>
    </source>
</evidence>
<feature type="domain" description="S1 motif" evidence="5">
    <location>
        <begin position="24"/>
        <end position="93"/>
    </location>
</feature>
<gene>
    <name evidence="6" type="primary">ypfD</name>
    <name evidence="6" type="ORF">TEMA_37720</name>
</gene>
<evidence type="ECO:0000313" key="6">
    <source>
        <dbReference type="EMBL" id="WMT83261.1"/>
    </source>
</evidence>
<organism evidence="6 7">
    <name type="scientific">Terrisporobacter mayombei</name>
    <dbReference type="NCBI Taxonomy" id="1541"/>
    <lineage>
        <taxon>Bacteria</taxon>
        <taxon>Bacillati</taxon>
        <taxon>Bacillota</taxon>
        <taxon>Clostridia</taxon>
        <taxon>Peptostreptococcales</taxon>
        <taxon>Peptostreptococcaceae</taxon>
        <taxon>Terrisporobacter</taxon>
    </lineage>
</organism>
<dbReference type="InterPro" id="IPR050437">
    <property type="entry name" value="Ribos_protein_bS1-like"/>
</dbReference>
<feature type="domain" description="S1 motif" evidence="5">
    <location>
        <begin position="316"/>
        <end position="385"/>
    </location>
</feature>
<dbReference type="InterPro" id="IPR003029">
    <property type="entry name" value="S1_domain"/>
</dbReference>
<dbReference type="SMART" id="SM00316">
    <property type="entry name" value="S1"/>
    <property type="match status" value="4"/>
</dbReference>
<feature type="region of interest" description="Disordered" evidence="4">
    <location>
        <begin position="191"/>
        <end position="214"/>
    </location>
</feature>
<dbReference type="PRINTS" id="PR00681">
    <property type="entry name" value="RIBOSOMALS1"/>
</dbReference>
<dbReference type="SUPFAM" id="SSF50249">
    <property type="entry name" value="Nucleic acid-binding proteins"/>
    <property type="match status" value="4"/>
</dbReference>
<keyword evidence="3" id="KW-0687">Ribonucleoprotein</keyword>
<reference evidence="6 7" key="1">
    <citation type="submission" date="2022-07" db="EMBL/GenBank/DDBJ databases">
        <title>Genome sequence of Terrisporobacter mayombei DSM6539.</title>
        <authorList>
            <person name="Boeer T."/>
            <person name="Bengelsdorf F.R."/>
            <person name="Daniel R."/>
            <person name="Poehlein A."/>
        </authorList>
    </citation>
    <scope>NUCLEOTIDE SEQUENCE [LARGE SCALE GENOMIC DNA]</scope>
    <source>
        <strain evidence="6 7">DSM 6539</strain>
    </source>
</reference>
<dbReference type="PROSITE" id="PS50126">
    <property type="entry name" value="S1"/>
    <property type="match status" value="3"/>
</dbReference>
<keyword evidence="7" id="KW-1185">Reference proteome</keyword>
<evidence type="ECO:0000256" key="2">
    <source>
        <dbReference type="ARBA" id="ARBA00022980"/>
    </source>
</evidence>
<keyword evidence="2 6" id="KW-0689">Ribosomal protein</keyword>
<feature type="domain" description="S1 motif" evidence="5">
    <location>
        <begin position="231"/>
        <end position="299"/>
    </location>
</feature>
<sequence length="420" mass="47355">MTKELSMQELLDQQDQLLSSIKVGETIAGTITKINNDEVTVGLNIGFDGVIPVSELNLQKNQEVSDVYKVGDEISAVITKVSEKDCTLKLSKLRLDMVTDKKELEQAHSEHKILTVNVVKTIQRGVFAAYKSVEIFIPISQLNTKFVNDTKEYQDANLEVYLIEFNEKANKIVGSHREVLQERLDQERKARKERIQAEREEQRQKAREERAAEKARVKAEKEALVDSLEVGQKRHGKVTNIVSYGAFIDLGGVEGLAHINNLSWKRVESVEDMLQSGQEVDVYVLDVNKETGRIGLALKDINNDPWDLIAKEVNVDDIITGKVVRIIDKGAFVEIKEGVEAYLPISHLKEERVANVSSVVNPGDEITVRVLTFDPYHKRMSVSIKDVNKEPEEDYSEFLNKEEDLGSTIGDLLKGKLDNQ</sequence>
<dbReference type="Pfam" id="PF00575">
    <property type="entry name" value="S1"/>
    <property type="match status" value="3"/>
</dbReference>
<name>A0ABY9Q7V5_9FIRM</name>
<protein>
    <submittedName>
        <fullName evidence="6">30S ribosomal protein S1</fullName>
    </submittedName>
</protein>
<dbReference type="InterPro" id="IPR012340">
    <property type="entry name" value="NA-bd_OB-fold"/>
</dbReference>
<dbReference type="GO" id="GO:0005840">
    <property type="term" value="C:ribosome"/>
    <property type="evidence" value="ECO:0007669"/>
    <property type="project" value="UniProtKB-KW"/>
</dbReference>
<dbReference type="EMBL" id="CP101637">
    <property type="protein sequence ID" value="WMT83261.1"/>
    <property type="molecule type" value="Genomic_DNA"/>
</dbReference>
<evidence type="ECO:0000313" key="7">
    <source>
        <dbReference type="Proteomes" id="UP001235030"/>
    </source>
</evidence>
<dbReference type="CDD" id="cd05688">
    <property type="entry name" value="S1_RPS1_repeat_ec3"/>
    <property type="match status" value="1"/>
</dbReference>
<accession>A0ABY9Q7V5</accession>
<evidence type="ECO:0000256" key="3">
    <source>
        <dbReference type="ARBA" id="ARBA00023274"/>
    </source>
</evidence>
<dbReference type="PANTHER" id="PTHR10724">
    <property type="entry name" value="30S RIBOSOMAL PROTEIN S1"/>
    <property type="match status" value="1"/>
</dbReference>
<evidence type="ECO:0000256" key="1">
    <source>
        <dbReference type="ARBA" id="ARBA00006767"/>
    </source>
</evidence>
<dbReference type="Gene3D" id="2.40.50.140">
    <property type="entry name" value="Nucleic acid-binding proteins"/>
    <property type="match status" value="3"/>
</dbReference>
<dbReference type="PANTHER" id="PTHR10724:SF7">
    <property type="entry name" value="SMALL RIBOSOMAL SUBUNIT PROTEIN BS1C"/>
    <property type="match status" value="1"/>
</dbReference>
<proteinExistence type="inferred from homology"/>
<dbReference type="RefSeq" id="WP_228106174.1">
    <property type="nucleotide sequence ID" value="NZ_CP101637.1"/>
</dbReference>